<dbReference type="GO" id="GO:0043565">
    <property type="term" value="F:sequence-specific DNA binding"/>
    <property type="evidence" value="ECO:0007669"/>
    <property type="project" value="InterPro"/>
</dbReference>
<dbReference type="InterPro" id="IPR018060">
    <property type="entry name" value="HTH_AraC"/>
</dbReference>
<name>A0A0F5JY29_9BURK</name>
<accession>A0A0F5JY29</accession>
<feature type="domain" description="HTH araC/xylS-type" evidence="4">
    <location>
        <begin position="363"/>
        <end position="464"/>
    </location>
</feature>
<evidence type="ECO:0000256" key="1">
    <source>
        <dbReference type="ARBA" id="ARBA00023015"/>
    </source>
</evidence>
<dbReference type="InterPro" id="IPR009057">
    <property type="entry name" value="Homeodomain-like_sf"/>
</dbReference>
<protein>
    <recommendedName>
        <fullName evidence="4">HTH araC/xylS-type domain-containing protein</fullName>
    </recommendedName>
</protein>
<keyword evidence="3" id="KW-0804">Transcription</keyword>
<dbReference type="PANTHER" id="PTHR46796:SF12">
    <property type="entry name" value="HTH-TYPE DNA-BINDING TRANSCRIPTIONAL ACTIVATOR EUTR"/>
    <property type="match status" value="1"/>
</dbReference>
<evidence type="ECO:0000256" key="2">
    <source>
        <dbReference type="ARBA" id="ARBA00023125"/>
    </source>
</evidence>
<dbReference type="SUPFAM" id="SSF46689">
    <property type="entry name" value="Homeodomain-like"/>
    <property type="match status" value="1"/>
</dbReference>
<dbReference type="OrthoDB" id="9146493at2"/>
<dbReference type="STRING" id="28092.WM40_18810"/>
<dbReference type="Proteomes" id="UP000033618">
    <property type="component" value="Unassembled WGS sequence"/>
</dbReference>
<organism evidence="5 6">
    <name type="scientific">Robbsia andropogonis</name>
    <dbReference type="NCBI Taxonomy" id="28092"/>
    <lineage>
        <taxon>Bacteria</taxon>
        <taxon>Pseudomonadati</taxon>
        <taxon>Pseudomonadota</taxon>
        <taxon>Betaproteobacteria</taxon>
        <taxon>Burkholderiales</taxon>
        <taxon>Burkholderiaceae</taxon>
        <taxon>Robbsia</taxon>
    </lineage>
</organism>
<dbReference type="PATRIC" id="fig|28092.6.peg.4412"/>
<dbReference type="AlphaFoldDB" id="A0A0F5JY29"/>
<dbReference type="GO" id="GO:0003700">
    <property type="term" value="F:DNA-binding transcription factor activity"/>
    <property type="evidence" value="ECO:0007669"/>
    <property type="project" value="InterPro"/>
</dbReference>
<gene>
    <name evidence="5" type="ORF">WM40_18810</name>
</gene>
<comment type="caution">
    <text evidence="5">The sequence shown here is derived from an EMBL/GenBank/DDBJ whole genome shotgun (WGS) entry which is preliminary data.</text>
</comment>
<evidence type="ECO:0000259" key="4">
    <source>
        <dbReference type="PROSITE" id="PS01124"/>
    </source>
</evidence>
<dbReference type="InterPro" id="IPR050204">
    <property type="entry name" value="AraC_XylS_family_regulators"/>
</dbReference>
<reference evidence="5 6" key="1">
    <citation type="submission" date="2015-03" db="EMBL/GenBank/DDBJ databases">
        <title>Draft Genome Sequence of Burkholderia andropogonis type strain ICMP2807, isolated from Sorghum bicolor.</title>
        <authorList>
            <person name="Lopes-Santos L."/>
            <person name="Castro D.B."/>
            <person name="Ottoboni L.M."/>
            <person name="Park D."/>
            <person name="Weirc B.S."/>
            <person name="Destefano S.A."/>
        </authorList>
    </citation>
    <scope>NUCLEOTIDE SEQUENCE [LARGE SCALE GENOMIC DNA]</scope>
    <source>
        <strain evidence="5 6">ICMP2807</strain>
    </source>
</reference>
<dbReference type="PANTHER" id="PTHR46796">
    <property type="entry name" value="HTH-TYPE TRANSCRIPTIONAL ACTIVATOR RHAS-RELATED"/>
    <property type="match status" value="1"/>
</dbReference>
<dbReference type="SMART" id="SM00342">
    <property type="entry name" value="HTH_ARAC"/>
    <property type="match status" value="1"/>
</dbReference>
<keyword evidence="2" id="KW-0238">DNA-binding</keyword>
<evidence type="ECO:0000256" key="3">
    <source>
        <dbReference type="ARBA" id="ARBA00023163"/>
    </source>
</evidence>
<dbReference type="RefSeq" id="WP_024903671.1">
    <property type="nucleotide sequence ID" value="NZ_CADFGU010000015.1"/>
</dbReference>
<keyword evidence="1" id="KW-0805">Transcription regulation</keyword>
<dbReference type="PROSITE" id="PS01124">
    <property type="entry name" value="HTH_ARAC_FAMILY_2"/>
    <property type="match status" value="1"/>
</dbReference>
<dbReference type="Pfam" id="PF12833">
    <property type="entry name" value="HTH_18"/>
    <property type="match status" value="1"/>
</dbReference>
<keyword evidence="6" id="KW-1185">Reference proteome</keyword>
<sequence length="464" mass="52477">MFSPVYFPLVAALAANEPSIISRVSDGRLVDALSAAARVLDSPSGKSNADIVRLAADLRLVADQTEDAEDGYRRTLRIMRASHELRAMSCRDTGWQAMFRHRSGTALSCWVRVLGEPNLEPDRRREARFAIVAVLGELGRLTEMDRAMDAFEEDVVDGHPMWTELASLMRFDMAVQNEIRQSEALQDHVYWQSIRRDTAGPEAKAPKAPPTSALLRLRYQALYDLRMLANGARDAFASLDAHLRWANQENQVEYQRALRVDIAVASLSSSSFGIAEQVLQPLTDHARDTGGRLQLEHLYCTAKVRREQGRTADWHQKYSRYALLSLRASRDDARVPTPYSVREAARPDAPLDDVGARLPAKYRRAYRYLLANLDRRDLSVREVAAEINVTERALQTAFKNFVGLTPTEVIRRRRMESIHAELSHEGNDKTVLDVANSWGVMHRSTLVNGYRKYFDEVPSETLSR</sequence>
<evidence type="ECO:0000313" key="5">
    <source>
        <dbReference type="EMBL" id="KKB62192.1"/>
    </source>
</evidence>
<evidence type="ECO:0000313" key="6">
    <source>
        <dbReference type="Proteomes" id="UP000033618"/>
    </source>
</evidence>
<dbReference type="EMBL" id="LAQU01000023">
    <property type="protein sequence ID" value="KKB62192.1"/>
    <property type="molecule type" value="Genomic_DNA"/>
</dbReference>
<proteinExistence type="predicted"/>
<dbReference type="Gene3D" id="1.10.10.60">
    <property type="entry name" value="Homeodomain-like"/>
    <property type="match status" value="1"/>
</dbReference>